<dbReference type="EMBL" id="MCGG01000017">
    <property type="protein sequence ID" value="OEJ68001.1"/>
    <property type="molecule type" value="Genomic_DNA"/>
</dbReference>
<dbReference type="NCBIfam" id="TIGR00464">
    <property type="entry name" value="gltX_bact"/>
    <property type="match status" value="1"/>
</dbReference>
<evidence type="ECO:0000256" key="2">
    <source>
        <dbReference type="ARBA" id="ARBA00007894"/>
    </source>
</evidence>
<dbReference type="InterPro" id="IPR004527">
    <property type="entry name" value="Glu-tRNA-ligase_bac/mito"/>
</dbReference>
<dbReference type="SUPFAM" id="SSF48163">
    <property type="entry name" value="An anticodon-binding domain of class I aminoacyl-tRNA synthetases"/>
    <property type="match status" value="1"/>
</dbReference>
<evidence type="ECO:0000259" key="11">
    <source>
        <dbReference type="Pfam" id="PF00749"/>
    </source>
</evidence>
<evidence type="ECO:0000256" key="9">
    <source>
        <dbReference type="ARBA" id="ARBA00023146"/>
    </source>
</evidence>
<dbReference type="PROSITE" id="PS00178">
    <property type="entry name" value="AA_TRNA_LIGASE_I"/>
    <property type="match status" value="1"/>
</dbReference>
<dbReference type="GO" id="GO:0005524">
    <property type="term" value="F:ATP binding"/>
    <property type="evidence" value="ECO:0007669"/>
    <property type="project" value="UniProtKB-UniRule"/>
</dbReference>
<dbReference type="SUPFAM" id="SSF52374">
    <property type="entry name" value="Nucleotidylyl transferase"/>
    <property type="match status" value="1"/>
</dbReference>
<organism evidence="13 14">
    <name type="scientific">Magnetovibrio blakemorei</name>
    <dbReference type="NCBI Taxonomy" id="28181"/>
    <lineage>
        <taxon>Bacteria</taxon>
        <taxon>Pseudomonadati</taxon>
        <taxon>Pseudomonadota</taxon>
        <taxon>Alphaproteobacteria</taxon>
        <taxon>Rhodospirillales</taxon>
        <taxon>Magnetovibrionaceae</taxon>
        <taxon>Magnetovibrio</taxon>
    </lineage>
</organism>
<dbReference type="EC" id="6.1.1.17" evidence="10"/>
<comment type="function">
    <text evidence="10">Catalyzes the attachment of glutamate to tRNA(Glu) in a two-step reaction: glutamate is first activated by ATP to form Glu-AMP and then transferred to the acceptor end of tRNA(Glu).</text>
</comment>
<dbReference type="InterPro" id="IPR000924">
    <property type="entry name" value="Glu/Gln-tRNA-synth"/>
</dbReference>
<dbReference type="GO" id="GO:0004818">
    <property type="term" value="F:glutamate-tRNA ligase activity"/>
    <property type="evidence" value="ECO:0007669"/>
    <property type="project" value="UniProtKB-UniRule"/>
</dbReference>
<dbReference type="InterPro" id="IPR033910">
    <property type="entry name" value="GluRS_core"/>
</dbReference>
<dbReference type="PANTHER" id="PTHR43311:SF2">
    <property type="entry name" value="GLUTAMATE--TRNA LIGASE, MITOCHONDRIAL-RELATED"/>
    <property type="match status" value="1"/>
</dbReference>
<dbReference type="InterPro" id="IPR045462">
    <property type="entry name" value="aa-tRNA-synth_I_cd-bd"/>
</dbReference>
<dbReference type="InterPro" id="IPR020751">
    <property type="entry name" value="aa-tRNA-synth_I_codon-bd_sub2"/>
</dbReference>
<dbReference type="PANTHER" id="PTHR43311">
    <property type="entry name" value="GLUTAMATE--TRNA LIGASE"/>
    <property type="match status" value="1"/>
</dbReference>
<evidence type="ECO:0000256" key="3">
    <source>
        <dbReference type="ARBA" id="ARBA00011245"/>
    </source>
</evidence>
<dbReference type="AlphaFoldDB" id="A0A1E5Q9A7"/>
<sequence>MTVVTRFAPSPTGFLHIGGARTALFNYLYAKHTGGKFLLRIEDTDRQRSTQEAVDAISAGLKWLGIDWDGDIVSQFTRAPRHAEVAHALLDMGKAYKCYCTPEELTDMRETAKAEGKPMRYDGRWRDRSSGEAPEGVEYVVRIKAEHAGETVVEDLIQGKVTVSNGEIDDFVLLRGDGTPTYMLAVVVDDHDMGVTHVVRGDDHLTNTFRQMQIYDAMGWDRPVFAHMPLLHGSDGKKLSKRHGALGVEAYRDMGLLPEAVCNYLLRLGWGHGDAEIISREQAIEWFDVVDVGKSAARFDADKLANINAHYMREADDQRLLDIIWPGVEALLGERLAESGKARVLAGMPGLKERAKNTLELTESAAFYAHTRPLEMNENAAKLLNSHGLRALRQLTDILIDQEDWNAAALQEVAKDFAFQEEMKLGKIAQPLRAALTGSNISPGVFDVMEVLGKEESLGRLADVLGEA</sequence>
<dbReference type="Proteomes" id="UP000095347">
    <property type="component" value="Unassembled WGS sequence"/>
</dbReference>
<keyword evidence="6 10" id="KW-0547">Nucleotide-binding</keyword>
<dbReference type="GO" id="GO:0005829">
    <property type="term" value="C:cytosol"/>
    <property type="evidence" value="ECO:0007669"/>
    <property type="project" value="TreeGrafter"/>
</dbReference>
<comment type="subunit">
    <text evidence="3 10">Monomer.</text>
</comment>
<evidence type="ECO:0000256" key="4">
    <source>
        <dbReference type="ARBA" id="ARBA00022490"/>
    </source>
</evidence>
<evidence type="ECO:0000256" key="6">
    <source>
        <dbReference type="ARBA" id="ARBA00022741"/>
    </source>
</evidence>
<protein>
    <recommendedName>
        <fullName evidence="10">Glutamate--tRNA ligase</fullName>
        <ecNumber evidence="10">6.1.1.17</ecNumber>
    </recommendedName>
    <alternativeName>
        <fullName evidence="10">Glutamyl-tRNA synthetase</fullName>
        <shortName evidence="10">GluRS</shortName>
    </alternativeName>
</protein>
<keyword evidence="14" id="KW-1185">Reference proteome</keyword>
<comment type="caution">
    <text evidence="10">Lacks conserved residue(s) required for the propagation of feature annotation.</text>
</comment>
<comment type="similarity">
    <text evidence="2 10">Belongs to the class-I aminoacyl-tRNA synthetase family. Glutamate--tRNA ligase type 1 subfamily.</text>
</comment>
<evidence type="ECO:0000256" key="1">
    <source>
        <dbReference type="ARBA" id="ARBA00004496"/>
    </source>
</evidence>
<keyword evidence="9 10" id="KW-0030">Aminoacyl-tRNA synthetase</keyword>
<reference evidence="14" key="1">
    <citation type="submission" date="2016-07" db="EMBL/GenBank/DDBJ databases">
        <authorList>
            <person name="Florea S."/>
            <person name="Webb J.S."/>
            <person name="Jaromczyk J."/>
            <person name="Schardl C.L."/>
        </authorList>
    </citation>
    <scope>NUCLEOTIDE SEQUENCE [LARGE SCALE GENOMIC DNA]</scope>
    <source>
        <strain evidence="14">MV-1</strain>
    </source>
</reference>
<dbReference type="HAMAP" id="MF_00022">
    <property type="entry name" value="Glu_tRNA_synth_type1"/>
    <property type="match status" value="1"/>
</dbReference>
<evidence type="ECO:0000313" key="14">
    <source>
        <dbReference type="Proteomes" id="UP000095347"/>
    </source>
</evidence>
<dbReference type="InterPro" id="IPR001412">
    <property type="entry name" value="aa-tRNA-synth_I_CS"/>
</dbReference>
<dbReference type="GO" id="GO:0000049">
    <property type="term" value="F:tRNA binding"/>
    <property type="evidence" value="ECO:0007669"/>
    <property type="project" value="InterPro"/>
</dbReference>
<evidence type="ECO:0000256" key="10">
    <source>
        <dbReference type="HAMAP-Rule" id="MF_00022"/>
    </source>
</evidence>
<dbReference type="InterPro" id="IPR008925">
    <property type="entry name" value="aa_tRNA-synth_I_cd-bd_sf"/>
</dbReference>
<dbReference type="InterPro" id="IPR020058">
    <property type="entry name" value="Glu/Gln-tRNA-synth_Ib_cat-dom"/>
</dbReference>
<dbReference type="InterPro" id="IPR014729">
    <property type="entry name" value="Rossmann-like_a/b/a_fold"/>
</dbReference>
<comment type="caution">
    <text evidence="13">The sequence shown here is derived from an EMBL/GenBank/DDBJ whole genome shotgun (WGS) entry which is preliminary data.</text>
</comment>
<evidence type="ECO:0000259" key="12">
    <source>
        <dbReference type="Pfam" id="PF19269"/>
    </source>
</evidence>
<dbReference type="STRING" id="28181.BEN30_06930"/>
<dbReference type="FunFam" id="3.40.50.620:FF:000007">
    <property type="entry name" value="Glutamate--tRNA ligase"/>
    <property type="match status" value="1"/>
</dbReference>
<dbReference type="Pfam" id="PF00749">
    <property type="entry name" value="tRNA-synt_1c"/>
    <property type="match status" value="1"/>
</dbReference>
<keyword evidence="8 10" id="KW-0648">Protein biosynthesis</keyword>
<evidence type="ECO:0000256" key="7">
    <source>
        <dbReference type="ARBA" id="ARBA00022840"/>
    </source>
</evidence>
<dbReference type="InterPro" id="IPR049940">
    <property type="entry name" value="GluQ/Sye"/>
</dbReference>
<accession>A0A1E5Q9A7</accession>
<feature type="short sequence motif" description="'HIGH' region" evidence="10">
    <location>
        <begin position="9"/>
        <end position="19"/>
    </location>
</feature>
<dbReference type="GO" id="GO:0008270">
    <property type="term" value="F:zinc ion binding"/>
    <property type="evidence" value="ECO:0007669"/>
    <property type="project" value="InterPro"/>
</dbReference>
<proteinExistence type="inferred from homology"/>
<feature type="binding site" evidence="10">
    <location>
        <position position="241"/>
    </location>
    <ligand>
        <name>ATP</name>
        <dbReference type="ChEBI" id="CHEBI:30616"/>
    </ligand>
</feature>
<feature type="domain" description="Glutamyl/glutaminyl-tRNA synthetase class Ib catalytic" evidence="11">
    <location>
        <begin position="3"/>
        <end position="305"/>
    </location>
</feature>
<dbReference type="GO" id="GO:0006424">
    <property type="term" value="P:glutamyl-tRNA aminoacylation"/>
    <property type="evidence" value="ECO:0007669"/>
    <property type="project" value="UniProtKB-UniRule"/>
</dbReference>
<feature type="domain" description="Aminoacyl-tRNA synthetase class I anticodon-binding" evidence="12">
    <location>
        <begin position="339"/>
        <end position="464"/>
    </location>
</feature>
<dbReference type="Gene3D" id="1.10.10.350">
    <property type="match status" value="1"/>
</dbReference>
<dbReference type="PRINTS" id="PR00987">
    <property type="entry name" value="TRNASYNTHGLU"/>
</dbReference>
<evidence type="ECO:0000313" key="13">
    <source>
        <dbReference type="EMBL" id="OEJ68001.1"/>
    </source>
</evidence>
<feature type="short sequence motif" description="'KMSKS' region" evidence="10">
    <location>
        <begin position="238"/>
        <end position="242"/>
    </location>
</feature>
<dbReference type="Gene3D" id="3.40.50.620">
    <property type="entry name" value="HUPs"/>
    <property type="match status" value="1"/>
</dbReference>
<dbReference type="Pfam" id="PF19269">
    <property type="entry name" value="Anticodon_2"/>
    <property type="match status" value="1"/>
</dbReference>
<evidence type="ECO:0000256" key="8">
    <source>
        <dbReference type="ARBA" id="ARBA00022917"/>
    </source>
</evidence>
<comment type="subcellular location">
    <subcellularLocation>
        <location evidence="1 10">Cytoplasm</location>
    </subcellularLocation>
</comment>
<name>A0A1E5Q9A7_9PROT</name>
<dbReference type="OrthoDB" id="9807503at2"/>
<comment type="catalytic activity">
    <reaction evidence="10">
        <text>tRNA(Glu) + L-glutamate + ATP = L-glutamyl-tRNA(Glu) + AMP + diphosphate</text>
        <dbReference type="Rhea" id="RHEA:23540"/>
        <dbReference type="Rhea" id="RHEA-COMP:9663"/>
        <dbReference type="Rhea" id="RHEA-COMP:9680"/>
        <dbReference type="ChEBI" id="CHEBI:29985"/>
        <dbReference type="ChEBI" id="CHEBI:30616"/>
        <dbReference type="ChEBI" id="CHEBI:33019"/>
        <dbReference type="ChEBI" id="CHEBI:78442"/>
        <dbReference type="ChEBI" id="CHEBI:78520"/>
        <dbReference type="ChEBI" id="CHEBI:456215"/>
        <dbReference type="EC" id="6.1.1.17"/>
    </reaction>
</comment>
<keyword evidence="7 10" id="KW-0067">ATP-binding</keyword>
<dbReference type="CDD" id="cd00808">
    <property type="entry name" value="GluRS_core"/>
    <property type="match status" value="1"/>
</dbReference>
<keyword evidence="4 10" id="KW-0963">Cytoplasm</keyword>
<gene>
    <name evidence="10" type="primary">gltX</name>
    <name evidence="13" type="ORF">BEN30_06930</name>
</gene>
<evidence type="ECO:0000256" key="5">
    <source>
        <dbReference type="ARBA" id="ARBA00022598"/>
    </source>
</evidence>
<keyword evidence="5 10" id="KW-0436">Ligase</keyword>
<dbReference type="RefSeq" id="WP_069957329.1">
    <property type="nucleotide sequence ID" value="NZ_MCGG01000017.1"/>
</dbReference>